<keyword evidence="3" id="KW-1185">Reference proteome</keyword>
<evidence type="ECO:0000313" key="3">
    <source>
        <dbReference type="Proteomes" id="UP000786693"/>
    </source>
</evidence>
<dbReference type="NCBIfam" id="TIGR03032">
    <property type="entry name" value="TIGR03032 family protein"/>
    <property type="match status" value="1"/>
</dbReference>
<name>A0ABQ4NG78_9RHOB</name>
<dbReference type="SUPFAM" id="SSF63829">
    <property type="entry name" value="Calcium-dependent phosphotriesterase"/>
    <property type="match status" value="1"/>
</dbReference>
<gene>
    <name evidence="2" type="ORF">JANAI62_00530</name>
</gene>
<sequence>MTYSTSPEAAHQPPLQMFESEGLAEFLRSANLSLAFSTYQAGKLFFVGVNDKGRVSIFERNFPRCMGLSVSNGAIWLSTLYQLWRMENFLDPGQVYKGYDAVFVPLSGHTTGEIDVHDMTRGPTGQPVFVATRMNCLATIDDRHSFTPLWTPPFIDAIVAEDRCHLNGAAFVDGVAKYVTCVADTNYARGWSDKRRDGGVVLDVATGETVARGLSMPHSPRLHDGKLWVIQSGLGEFGWIDIATGRFETLCHLPGFARGLGFAGGHAIIGVSGPRKDKTFEGLALNERLAAQNRQPMCGVLVVNLTTGQIVHHLELRGVVSELYDIALLPGVRRPMALGFKTDEIRFMLRSGTYERGAYPQSGGHA</sequence>
<accession>A0ABQ4NG78</accession>
<evidence type="ECO:0000259" key="1">
    <source>
        <dbReference type="Pfam" id="PF16261"/>
    </source>
</evidence>
<feature type="domain" description="Conserved hypothetical protein CHP03032" evidence="1">
    <location>
        <begin position="23"/>
        <end position="338"/>
    </location>
</feature>
<reference evidence="2 3" key="1">
    <citation type="submission" date="2021-05" db="EMBL/GenBank/DDBJ databases">
        <title>Bacteria Genome sequencing.</title>
        <authorList>
            <person name="Takabe Y."/>
            <person name="Nakajima Y."/>
            <person name="Suzuki S."/>
            <person name="Shiozaki T."/>
        </authorList>
    </citation>
    <scope>NUCLEOTIDE SEQUENCE [LARGE SCALE GENOMIC DNA]</scope>
    <source>
        <strain evidence="2 3">AI_62</strain>
    </source>
</reference>
<dbReference type="EMBL" id="BPFH01000001">
    <property type="protein sequence ID" value="GIT93430.1"/>
    <property type="molecule type" value="Genomic_DNA"/>
</dbReference>
<protein>
    <submittedName>
        <fullName evidence="2">TIGR03032 family protein</fullName>
    </submittedName>
</protein>
<dbReference type="Proteomes" id="UP000786693">
    <property type="component" value="Unassembled WGS sequence"/>
</dbReference>
<comment type="caution">
    <text evidence="2">The sequence shown here is derived from an EMBL/GenBank/DDBJ whole genome shotgun (WGS) entry which is preliminary data.</text>
</comment>
<organism evidence="2 3">
    <name type="scientific">Jannaschia pagri</name>
    <dbReference type="NCBI Taxonomy" id="2829797"/>
    <lineage>
        <taxon>Bacteria</taxon>
        <taxon>Pseudomonadati</taxon>
        <taxon>Pseudomonadota</taxon>
        <taxon>Alphaproteobacteria</taxon>
        <taxon>Rhodobacterales</taxon>
        <taxon>Roseobacteraceae</taxon>
        <taxon>Jannaschia</taxon>
    </lineage>
</organism>
<proteinExistence type="predicted"/>
<evidence type="ECO:0000313" key="2">
    <source>
        <dbReference type="EMBL" id="GIT93430.1"/>
    </source>
</evidence>
<dbReference type="Pfam" id="PF16261">
    <property type="entry name" value="DUF4915"/>
    <property type="match status" value="1"/>
</dbReference>
<dbReference type="RefSeq" id="WP_220746974.1">
    <property type="nucleotide sequence ID" value="NZ_BPFH01000001.1"/>
</dbReference>
<dbReference type="InterPro" id="IPR017481">
    <property type="entry name" value="CHP03032"/>
</dbReference>